<feature type="region of interest" description="Disordered" evidence="3">
    <location>
        <begin position="54"/>
        <end position="76"/>
    </location>
</feature>
<accession>A0A4U5X2X5</accession>
<feature type="region of interest" description="Disordered" evidence="3">
    <location>
        <begin position="1"/>
        <end position="29"/>
    </location>
</feature>
<comment type="caution">
    <text evidence="5">The sequence shown here is derived from an EMBL/GenBank/DDBJ whole genome shotgun (WGS) entry which is preliminary data.</text>
</comment>
<feature type="compositionally biased region" description="Low complexity" evidence="3">
    <location>
        <begin position="7"/>
        <end position="29"/>
    </location>
</feature>
<dbReference type="InterPro" id="IPR001478">
    <property type="entry name" value="PDZ"/>
</dbReference>
<evidence type="ECO:0000313" key="5">
    <source>
        <dbReference type="EMBL" id="TKT09344.1"/>
    </source>
</evidence>
<dbReference type="PANTHER" id="PTHR43343">
    <property type="entry name" value="PEPTIDASE S12"/>
    <property type="match status" value="1"/>
</dbReference>
<dbReference type="SUPFAM" id="SSF50494">
    <property type="entry name" value="Trypsin-like serine proteases"/>
    <property type="match status" value="1"/>
</dbReference>
<feature type="domain" description="PDZ" evidence="4">
    <location>
        <begin position="282"/>
        <end position="370"/>
    </location>
</feature>
<dbReference type="SUPFAM" id="SSF50156">
    <property type="entry name" value="PDZ domain-like"/>
    <property type="match status" value="1"/>
</dbReference>
<organism evidence="5 6">
    <name type="scientific">Streptomyces galbus</name>
    <dbReference type="NCBI Taxonomy" id="33898"/>
    <lineage>
        <taxon>Bacteria</taxon>
        <taxon>Bacillati</taxon>
        <taxon>Actinomycetota</taxon>
        <taxon>Actinomycetes</taxon>
        <taxon>Kitasatosporales</taxon>
        <taxon>Streptomycetaceae</taxon>
        <taxon>Streptomyces</taxon>
    </lineage>
</organism>
<dbReference type="GO" id="GO:0006508">
    <property type="term" value="P:proteolysis"/>
    <property type="evidence" value="ECO:0007669"/>
    <property type="project" value="UniProtKB-KW"/>
</dbReference>
<protein>
    <submittedName>
        <fullName evidence="5">PDZ domain-containing protein</fullName>
    </submittedName>
</protein>
<dbReference type="InterPro" id="IPR051201">
    <property type="entry name" value="Chloro_Bact_Ser_Proteases"/>
</dbReference>
<proteinExistence type="predicted"/>
<name>A0A4U5X2X5_STRGB</name>
<sequence length="382" mass="38038">MDVSRSRPACPRGPLGPRGPRGLRSARAPRGARPVAAVVALVCSLVPLSACSASGPSSGAEQDTTRQAAAPVARSGDDLQGDYQRVIKDVLPSVVQIQAASDLGSGVVYDTAGHIVTNAHVVGDAKTFTVTTANSKDPLSATLVYSYPAQDLAVVKLDKVPHGLRAARLGDSAKVAVGQIVLAMGSPLGLASSVTQGIVSATGRTVSEGGSDGGTGATIPNMVQTSAAINPGNSGGALVDLDGQVIGIPTLAATDPGLGNAAAPGIGFAIPASMVKRVADQIVEDGKVTDSGRAALGITGRTFVDGSFRAAGVAVVDVKGGGAADEAGIRPGDVITRLGDTGITDITSLSEALAADRPGQRTKVTFVRGGAERTVDVTLGAQ</sequence>
<dbReference type="InterPro" id="IPR036034">
    <property type="entry name" value="PDZ_sf"/>
</dbReference>
<dbReference type="RefSeq" id="WP_137300298.1">
    <property type="nucleotide sequence ID" value="NZ_BMVD01000002.1"/>
</dbReference>
<dbReference type="PANTHER" id="PTHR43343:SF3">
    <property type="entry name" value="PROTEASE DO-LIKE 8, CHLOROPLASTIC"/>
    <property type="match status" value="1"/>
</dbReference>
<dbReference type="GO" id="GO:0004252">
    <property type="term" value="F:serine-type endopeptidase activity"/>
    <property type="evidence" value="ECO:0007669"/>
    <property type="project" value="InterPro"/>
</dbReference>
<dbReference type="InterPro" id="IPR001940">
    <property type="entry name" value="Peptidase_S1C"/>
</dbReference>
<dbReference type="Pfam" id="PF13365">
    <property type="entry name" value="Trypsin_2"/>
    <property type="match status" value="1"/>
</dbReference>
<evidence type="ECO:0000259" key="4">
    <source>
        <dbReference type="PROSITE" id="PS50106"/>
    </source>
</evidence>
<evidence type="ECO:0000256" key="2">
    <source>
        <dbReference type="ARBA" id="ARBA00022801"/>
    </source>
</evidence>
<dbReference type="Gene3D" id="2.40.10.120">
    <property type="match status" value="1"/>
</dbReference>
<dbReference type="InterPro" id="IPR009003">
    <property type="entry name" value="Peptidase_S1_PA"/>
</dbReference>
<keyword evidence="1" id="KW-0645">Protease</keyword>
<dbReference type="Pfam" id="PF13180">
    <property type="entry name" value="PDZ_2"/>
    <property type="match status" value="1"/>
</dbReference>
<evidence type="ECO:0000256" key="3">
    <source>
        <dbReference type="SAM" id="MobiDB-lite"/>
    </source>
</evidence>
<dbReference type="EMBL" id="SZPR01000011">
    <property type="protein sequence ID" value="TKT09344.1"/>
    <property type="molecule type" value="Genomic_DNA"/>
</dbReference>
<reference evidence="5 6" key="1">
    <citation type="submission" date="2019-04" db="EMBL/GenBank/DDBJ databases">
        <title>Streptomyces lasaliensis sp.nov., an Actinomycete isolated from soil which produces the polyether antibiotic lasalocid.</title>
        <authorList>
            <person name="Erwin G."/>
            <person name="Haber C."/>
        </authorList>
    </citation>
    <scope>NUCLEOTIDE SEQUENCE [LARGE SCALE GENOMIC DNA]</scope>
    <source>
        <strain evidence="5 6">DSM 40089</strain>
    </source>
</reference>
<dbReference type="PROSITE" id="PS50106">
    <property type="entry name" value="PDZ"/>
    <property type="match status" value="1"/>
</dbReference>
<dbReference type="Proteomes" id="UP000308632">
    <property type="component" value="Unassembled WGS sequence"/>
</dbReference>
<dbReference type="SMART" id="SM00228">
    <property type="entry name" value="PDZ"/>
    <property type="match status" value="1"/>
</dbReference>
<evidence type="ECO:0000313" key="6">
    <source>
        <dbReference type="Proteomes" id="UP000308632"/>
    </source>
</evidence>
<evidence type="ECO:0000256" key="1">
    <source>
        <dbReference type="ARBA" id="ARBA00022670"/>
    </source>
</evidence>
<gene>
    <name evidence="5" type="ORF">E4U92_11875</name>
</gene>
<dbReference type="PRINTS" id="PR00834">
    <property type="entry name" value="PROTEASES2C"/>
</dbReference>
<dbReference type="Gene3D" id="2.30.42.10">
    <property type="match status" value="1"/>
</dbReference>
<keyword evidence="2" id="KW-0378">Hydrolase</keyword>
<dbReference type="AlphaFoldDB" id="A0A4U5X2X5"/>